<name>A0ABP8IA97_9BACT</name>
<dbReference type="RefSeq" id="WP_345235543.1">
    <property type="nucleotide sequence ID" value="NZ_BAABGZ010000016.1"/>
</dbReference>
<dbReference type="Pfam" id="PF12961">
    <property type="entry name" value="DUF3850"/>
    <property type="match status" value="1"/>
</dbReference>
<proteinExistence type="predicted"/>
<dbReference type="InterPro" id="IPR039440">
    <property type="entry name" value="DUF3850"/>
</dbReference>
<evidence type="ECO:0000313" key="2">
    <source>
        <dbReference type="EMBL" id="GAA4354494.1"/>
    </source>
</evidence>
<dbReference type="SUPFAM" id="SSF88697">
    <property type="entry name" value="PUA domain-like"/>
    <property type="match status" value="1"/>
</dbReference>
<reference evidence="3" key="1">
    <citation type="journal article" date="2019" name="Int. J. Syst. Evol. Microbiol.">
        <title>The Global Catalogue of Microorganisms (GCM) 10K type strain sequencing project: providing services to taxonomists for standard genome sequencing and annotation.</title>
        <authorList>
            <consortium name="The Broad Institute Genomics Platform"/>
            <consortium name="The Broad Institute Genome Sequencing Center for Infectious Disease"/>
            <person name="Wu L."/>
            <person name="Ma J."/>
        </authorList>
    </citation>
    <scope>NUCLEOTIDE SEQUENCE [LARGE SCALE GENOMIC DNA]</scope>
    <source>
        <strain evidence="3">JCM 17923</strain>
    </source>
</reference>
<dbReference type="Proteomes" id="UP001501153">
    <property type="component" value="Unassembled WGS sequence"/>
</dbReference>
<dbReference type="InterPro" id="IPR015947">
    <property type="entry name" value="PUA-like_sf"/>
</dbReference>
<accession>A0ABP8IA97</accession>
<evidence type="ECO:0000313" key="3">
    <source>
        <dbReference type="Proteomes" id="UP001501153"/>
    </source>
</evidence>
<gene>
    <name evidence="2" type="ORF">GCM10023185_16420</name>
</gene>
<dbReference type="Gene3D" id="2.30.130.30">
    <property type="entry name" value="Hypothetical protein"/>
    <property type="match status" value="1"/>
</dbReference>
<keyword evidence="3" id="KW-1185">Reference proteome</keyword>
<sequence>MRTPASTYNTVNTFIAPAQPRTHELKTWPACFVALEAGNKTFDVRENDRNYRVGDALLLLEYEPEDQQYTGRSIMRWISHILQGGAFGVEAGWCVLGLSALPPLPPGVHDTKLW</sequence>
<protein>
    <recommendedName>
        <fullName evidence="1">DUF3850 domain-containing protein</fullName>
    </recommendedName>
</protein>
<comment type="caution">
    <text evidence="2">The sequence shown here is derived from an EMBL/GenBank/DDBJ whole genome shotgun (WGS) entry which is preliminary data.</text>
</comment>
<dbReference type="EMBL" id="BAABGZ010000016">
    <property type="protein sequence ID" value="GAA4354494.1"/>
    <property type="molecule type" value="Genomic_DNA"/>
</dbReference>
<evidence type="ECO:0000259" key="1">
    <source>
        <dbReference type="Pfam" id="PF12961"/>
    </source>
</evidence>
<organism evidence="2 3">
    <name type="scientific">Hymenobacter saemangeumensis</name>
    <dbReference type="NCBI Taxonomy" id="1084522"/>
    <lineage>
        <taxon>Bacteria</taxon>
        <taxon>Pseudomonadati</taxon>
        <taxon>Bacteroidota</taxon>
        <taxon>Cytophagia</taxon>
        <taxon>Cytophagales</taxon>
        <taxon>Hymenobacteraceae</taxon>
        <taxon>Hymenobacter</taxon>
    </lineage>
</organism>
<feature type="domain" description="DUF3850" evidence="1">
    <location>
        <begin position="22"/>
        <end position="98"/>
    </location>
</feature>